<dbReference type="AlphaFoldDB" id="A0A6I0FDH5"/>
<evidence type="ECO:0000313" key="11">
    <source>
        <dbReference type="Proteomes" id="UP000432715"/>
    </source>
</evidence>
<evidence type="ECO:0000256" key="6">
    <source>
        <dbReference type="ARBA" id="ARBA00023136"/>
    </source>
</evidence>
<dbReference type="Pfam" id="PF12821">
    <property type="entry name" value="ThrE_2"/>
    <property type="match status" value="1"/>
</dbReference>
<dbReference type="RefSeq" id="WP_151860118.1">
    <property type="nucleotide sequence ID" value="NZ_WBZC01000010.1"/>
</dbReference>
<evidence type="ECO:0000259" key="9">
    <source>
        <dbReference type="Pfam" id="PF12821"/>
    </source>
</evidence>
<comment type="subcellular location">
    <subcellularLocation>
        <location evidence="1">Cell membrane</location>
        <topology evidence="1">Multi-pass membrane protein</topology>
    </subcellularLocation>
</comment>
<dbReference type="GO" id="GO:0005886">
    <property type="term" value="C:plasma membrane"/>
    <property type="evidence" value="ECO:0007669"/>
    <property type="project" value="UniProtKB-SubCell"/>
</dbReference>
<evidence type="ECO:0000313" key="10">
    <source>
        <dbReference type="EMBL" id="KAB3537287.1"/>
    </source>
</evidence>
<dbReference type="EMBL" id="WBZC01000010">
    <property type="protein sequence ID" value="KAB3537287.1"/>
    <property type="molecule type" value="Genomic_DNA"/>
</dbReference>
<evidence type="ECO:0000256" key="1">
    <source>
        <dbReference type="ARBA" id="ARBA00004651"/>
    </source>
</evidence>
<dbReference type="InterPro" id="IPR050539">
    <property type="entry name" value="ThrE_Dicarb/AminoAcid_Exp"/>
</dbReference>
<evidence type="ECO:0000256" key="2">
    <source>
        <dbReference type="ARBA" id="ARBA00022475"/>
    </source>
</evidence>
<keyword evidence="3" id="KW-0997">Cell inner membrane</keyword>
<accession>A0A6I0FDH5</accession>
<dbReference type="PANTHER" id="PTHR34390">
    <property type="entry name" value="UPF0442 PROTEIN YJJB-RELATED"/>
    <property type="match status" value="1"/>
</dbReference>
<dbReference type="OrthoDB" id="9810047at2"/>
<protein>
    <submittedName>
        <fullName evidence="10">Threonine/serine exporter</fullName>
    </submittedName>
</protein>
<feature type="transmembrane region" description="Helical" evidence="8">
    <location>
        <begin position="79"/>
        <end position="98"/>
    </location>
</feature>
<feature type="transmembrane region" description="Helical" evidence="8">
    <location>
        <begin position="118"/>
        <end position="138"/>
    </location>
</feature>
<gene>
    <name evidence="10" type="ORF">F8154_03055</name>
</gene>
<comment type="caution">
    <text evidence="10">The sequence shown here is derived from an EMBL/GenBank/DDBJ whole genome shotgun (WGS) entry which is preliminary data.</text>
</comment>
<feature type="transmembrane region" description="Helical" evidence="8">
    <location>
        <begin position="6"/>
        <end position="22"/>
    </location>
</feature>
<proteinExistence type="inferred from homology"/>
<keyword evidence="4 8" id="KW-0812">Transmembrane</keyword>
<keyword evidence="5 8" id="KW-1133">Transmembrane helix</keyword>
<reference evidence="10 11" key="1">
    <citation type="submission" date="2019-10" db="EMBL/GenBank/DDBJ databases">
        <title>Alkaliphilus serpentinus sp. nov. and Alkaliphilus pronyensis sp. nov., two novel anaerobic alkaliphilic species isolated from the serpentinized-hosted hydrothermal field of the Prony Bay (New Caledonia).</title>
        <authorList>
            <person name="Postec A."/>
        </authorList>
    </citation>
    <scope>NUCLEOTIDE SEQUENCE [LARGE SCALE GENOMIC DNA]</scope>
    <source>
        <strain evidence="10 11">LacV</strain>
    </source>
</reference>
<feature type="transmembrane region" description="Helical" evidence="8">
    <location>
        <begin position="29"/>
        <end position="46"/>
    </location>
</feature>
<evidence type="ECO:0000256" key="3">
    <source>
        <dbReference type="ARBA" id="ARBA00022519"/>
    </source>
</evidence>
<dbReference type="Proteomes" id="UP000432715">
    <property type="component" value="Unassembled WGS sequence"/>
</dbReference>
<organism evidence="10 11">
    <name type="scientific">Alkaliphilus pronyensis</name>
    <dbReference type="NCBI Taxonomy" id="1482732"/>
    <lineage>
        <taxon>Bacteria</taxon>
        <taxon>Bacillati</taxon>
        <taxon>Bacillota</taxon>
        <taxon>Clostridia</taxon>
        <taxon>Peptostreptococcales</taxon>
        <taxon>Natronincolaceae</taxon>
        <taxon>Alkaliphilus</taxon>
    </lineage>
</organism>
<evidence type="ECO:0000256" key="4">
    <source>
        <dbReference type="ARBA" id="ARBA00022692"/>
    </source>
</evidence>
<keyword evidence="11" id="KW-1185">Reference proteome</keyword>
<evidence type="ECO:0000256" key="8">
    <source>
        <dbReference type="SAM" id="Phobius"/>
    </source>
</evidence>
<feature type="domain" description="Threonine/Serine exporter ThrE" evidence="9">
    <location>
        <begin position="7"/>
        <end position="133"/>
    </location>
</feature>
<name>A0A6I0FDH5_9FIRM</name>
<dbReference type="InterPro" id="IPR024528">
    <property type="entry name" value="ThrE_2"/>
</dbReference>
<dbReference type="PANTHER" id="PTHR34390:SF1">
    <property type="entry name" value="SUCCINATE TRANSPORTER SUBUNIT YJJB-RELATED"/>
    <property type="match status" value="1"/>
</dbReference>
<keyword evidence="6 8" id="KW-0472">Membrane</keyword>
<evidence type="ECO:0000256" key="7">
    <source>
        <dbReference type="ARBA" id="ARBA00034125"/>
    </source>
</evidence>
<feature type="transmembrane region" description="Helical" evidence="8">
    <location>
        <begin position="52"/>
        <end position="72"/>
    </location>
</feature>
<evidence type="ECO:0000256" key="5">
    <source>
        <dbReference type="ARBA" id="ARBA00022989"/>
    </source>
</evidence>
<comment type="similarity">
    <text evidence="7">Belongs to the ThrE exporter (TC 2.A.79) family.</text>
</comment>
<keyword evidence="2" id="KW-1003">Cell membrane</keyword>
<sequence length="148" mass="16213">MVTYIQNFIFAYVATIGFAILFNTPKSALLKAGFGGAVGWLLYSFINFKSDNIVLATFIASFFIALIGEIFAITNKKPITVFIIPGIVPLVPGFGIYFTMLSILEKNYTKAAQYGSEALLISISIAGALTIVLTLNSYRKKKQPIKIK</sequence>
<dbReference type="GO" id="GO:0015744">
    <property type="term" value="P:succinate transport"/>
    <property type="evidence" value="ECO:0007669"/>
    <property type="project" value="TreeGrafter"/>
</dbReference>